<dbReference type="Proteomes" id="UP000323994">
    <property type="component" value="Unassembled WGS sequence"/>
</dbReference>
<gene>
    <name evidence="1" type="ORF">FEM33_05145</name>
</gene>
<keyword evidence="2" id="KW-1185">Reference proteome</keyword>
<organism evidence="1 2">
    <name type="scientific">Dyadobacter flavalbus</name>
    <dbReference type="NCBI Taxonomy" id="2579942"/>
    <lineage>
        <taxon>Bacteria</taxon>
        <taxon>Pseudomonadati</taxon>
        <taxon>Bacteroidota</taxon>
        <taxon>Cytophagia</taxon>
        <taxon>Cytophagales</taxon>
        <taxon>Spirosomataceae</taxon>
        <taxon>Dyadobacter</taxon>
    </lineage>
</organism>
<dbReference type="OrthoDB" id="9820057at2"/>
<reference evidence="1 2" key="1">
    <citation type="submission" date="2019-05" db="EMBL/GenBank/DDBJ databases">
        <authorList>
            <person name="Qu J.-H."/>
        </authorList>
    </citation>
    <scope>NUCLEOTIDE SEQUENCE [LARGE SCALE GENOMIC DNA]</scope>
    <source>
        <strain evidence="1 2">NS28</strain>
    </source>
</reference>
<name>A0A5M8R2F1_9BACT</name>
<protein>
    <submittedName>
        <fullName evidence="1">Uncharacterized protein</fullName>
    </submittedName>
</protein>
<proteinExistence type="predicted"/>
<comment type="caution">
    <text evidence="1">The sequence shown here is derived from an EMBL/GenBank/DDBJ whole genome shotgun (WGS) entry which is preliminary data.</text>
</comment>
<sequence length="359" mass="40270">MTQTATAIDKVHQINTINHLPGNRLQLQAGVDMEKLIGHAHLFGRYFDTREGFQIEPIGTMTLQADGRVTGYAHPNEGSWKPYIHGTVSSDKAFAFISAHNGFIPSSTWQQSLGSMPIGYFCDEPERLSKLCLVPHQVVSSQVRIIYLVASCYNFFKDGRTIPNILGQLYAEGIGPDRIKVVVNGCEQNENRMIEGVSFAFSTHNAWEYSAMYEAPLRWDFDYAMLIHDTNRINPGFRRKVEEFNGHLMWDHLPATPLARCLIGLYSRKFLQRLNPWLKSIDGIDKANGIIAEASGEILLHANSVLVMSDPESNGASRQAEWKEVVDVYNTGSPRVRRVFPAIGLHKFIHSGNTNPLGL</sequence>
<accession>A0A5M8R2F1</accession>
<evidence type="ECO:0000313" key="1">
    <source>
        <dbReference type="EMBL" id="KAA6440913.1"/>
    </source>
</evidence>
<dbReference type="EMBL" id="VBSN01000026">
    <property type="protein sequence ID" value="KAA6440913.1"/>
    <property type="molecule type" value="Genomic_DNA"/>
</dbReference>
<dbReference type="RefSeq" id="WP_139011030.1">
    <property type="nucleotide sequence ID" value="NZ_VBSN01000026.1"/>
</dbReference>
<evidence type="ECO:0000313" key="2">
    <source>
        <dbReference type="Proteomes" id="UP000323994"/>
    </source>
</evidence>
<dbReference type="AlphaFoldDB" id="A0A5M8R2F1"/>